<dbReference type="AlphaFoldDB" id="A0A7X3S788"/>
<accession>A0A7X3S788</accession>
<comment type="caution">
    <text evidence="2">The sequence shown here is derived from an EMBL/GenBank/DDBJ whole genome shotgun (WGS) entry which is preliminary data.</text>
</comment>
<dbReference type="Pfam" id="PF13761">
    <property type="entry name" value="DUF4166"/>
    <property type="match status" value="1"/>
</dbReference>
<evidence type="ECO:0000313" key="2">
    <source>
        <dbReference type="EMBL" id="MXN64517.1"/>
    </source>
</evidence>
<feature type="domain" description="DUF4166" evidence="1">
    <location>
        <begin position="30"/>
        <end position="188"/>
    </location>
</feature>
<evidence type="ECO:0000259" key="1">
    <source>
        <dbReference type="Pfam" id="PF13761"/>
    </source>
</evidence>
<dbReference type="Proteomes" id="UP000433101">
    <property type="component" value="Unassembled WGS sequence"/>
</dbReference>
<dbReference type="EMBL" id="WUMV01000002">
    <property type="protein sequence ID" value="MXN64517.1"/>
    <property type="molecule type" value="Genomic_DNA"/>
</dbReference>
<dbReference type="InterPro" id="IPR025311">
    <property type="entry name" value="DUF4166"/>
</dbReference>
<dbReference type="RefSeq" id="WP_160774728.1">
    <property type="nucleotide sequence ID" value="NZ_WUMV01000002.1"/>
</dbReference>
<organism evidence="2 3">
    <name type="scientific">Stappia sediminis</name>
    <dbReference type="NCBI Taxonomy" id="2692190"/>
    <lineage>
        <taxon>Bacteria</taxon>
        <taxon>Pseudomonadati</taxon>
        <taxon>Pseudomonadota</taxon>
        <taxon>Alphaproteobacteria</taxon>
        <taxon>Hyphomicrobiales</taxon>
        <taxon>Stappiaceae</taxon>
        <taxon>Stappia</taxon>
    </lineage>
</organism>
<gene>
    <name evidence="2" type="ORF">GR183_06335</name>
</gene>
<sequence length="199" mass="22425">MSDVCGTKNTNGSNQPTLFQSALAERWELLPPQLQALHSVQDTERFSGTARITRGSSFIARLATWFFGFPSAGENVPVTVTKTRIATGEIWERDFDNRIFRSYCTPATLPCRYRERFGPFIYEQELLVKNEAMHLPVRRGWFLGIPLPRFLLPLSESREYAREGIFHFDVALFAPLGGGLVVRYRGKLVPGAGMPKPSA</sequence>
<proteinExistence type="predicted"/>
<keyword evidence="3" id="KW-1185">Reference proteome</keyword>
<protein>
    <submittedName>
        <fullName evidence="2">DUF4166 domain-containing protein</fullName>
    </submittedName>
</protein>
<reference evidence="2 3" key="1">
    <citation type="submission" date="2019-12" db="EMBL/GenBank/DDBJ databases">
        <authorList>
            <person name="Li M."/>
        </authorList>
    </citation>
    <scope>NUCLEOTIDE SEQUENCE [LARGE SCALE GENOMIC DNA]</scope>
    <source>
        <strain evidence="2 3">GBMRC 2046</strain>
    </source>
</reference>
<evidence type="ECO:0000313" key="3">
    <source>
        <dbReference type="Proteomes" id="UP000433101"/>
    </source>
</evidence>
<name>A0A7X3S788_9HYPH</name>